<dbReference type="EMBL" id="LLXL01003607">
    <property type="protein sequence ID" value="PKK58427.1"/>
    <property type="molecule type" value="Genomic_DNA"/>
</dbReference>
<dbReference type="VEuPathDB" id="FungiDB:RhiirA1_465419"/>
<dbReference type="SUPFAM" id="SSF53098">
    <property type="entry name" value="Ribonuclease H-like"/>
    <property type="match status" value="1"/>
</dbReference>
<sequence>MNISGGGLKRYCETRWTSSYETINSVVQLQMPLEKIKIENPTVITNASVKKILSSRGFFHDCNQIARILEPLRNTVLFLERNTTTLADCFIMLVQLAVKINKIPHEVAYWLHPNYRGIGLSNNMWSQIAKYASSLLYNSGYKSKNAASKLIANMADFKCKDGIYSLEYDEFRSPQIWWKFVDNNKNNNQLQNIALKLFAIVSHSASCERNFLNLG</sequence>
<dbReference type="Proteomes" id="UP000233469">
    <property type="component" value="Unassembled WGS sequence"/>
</dbReference>
<name>A0A2N1M9X4_9GLOM</name>
<evidence type="ECO:0008006" key="3">
    <source>
        <dbReference type="Google" id="ProtNLM"/>
    </source>
</evidence>
<comment type="caution">
    <text evidence="1">The sequence shown here is derived from an EMBL/GenBank/DDBJ whole genome shotgun (WGS) entry which is preliminary data.</text>
</comment>
<reference evidence="1 2" key="2">
    <citation type="submission" date="2017-10" db="EMBL/GenBank/DDBJ databases">
        <title>Extensive intraspecific genome diversity in a model arbuscular mycorrhizal fungus.</title>
        <authorList>
            <person name="Chen E.C.H."/>
            <person name="Morin E."/>
            <person name="Baudet D."/>
            <person name="Noel J."/>
            <person name="Ndikumana S."/>
            <person name="Charron P."/>
            <person name="St-Onge C."/>
            <person name="Giorgi J."/>
            <person name="Grigoriev I.V."/>
            <person name="Roux C."/>
            <person name="Martin F.M."/>
            <person name="Corradi N."/>
        </authorList>
    </citation>
    <scope>NUCLEOTIDE SEQUENCE [LARGE SCALE GENOMIC DNA]</scope>
    <source>
        <strain evidence="1 2">C2</strain>
    </source>
</reference>
<gene>
    <name evidence="1" type="ORF">RhiirC2_796318</name>
</gene>
<dbReference type="VEuPathDB" id="FungiDB:RhiirFUN_016560"/>
<dbReference type="InterPro" id="IPR012337">
    <property type="entry name" value="RNaseH-like_sf"/>
</dbReference>
<accession>A0A2N1M9X4</accession>
<evidence type="ECO:0000313" key="2">
    <source>
        <dbReference type="Proteomes" id="UP000233469"/>
    </source>
</evidence>
<reference evidence="1 2" key="1">
    <citation type="submission" date="2016-04" db="EMBL/GenBank/DDBJ databases">
        <title>Genome analyses suggest a sexual origin of heterokaryosis in a supposedly ancient asexual fungus.</title>
        <authorList>
            <person name="Ropars J."/>
            <person name="Sedzielewska K."/>
            <person name="Noel J."/>
            <person name="Charron P."/>
            <person name="Farinelli L."/>
            <person name="Marton T."/>
            <person name="Kruger M."/>
            <person name="Pelin A."/>
            <person name="Brachmann A."/>
            <person name="Corradi N."/>
        </authorList>
    </citation>
    <scope>NUCLEOTIDE SEQUENCE [LARGE SCALE GENOMIC DNA]</scope>
    <source>
        <strain evidence="1 2">C2</strain>
    </source>
</reference>
<evidence type="ECO:0000313" key="1">
    <source>
        <dbReference type="EMBL" id="PKK58427.1"/>
    </source>
</evidence>
<dbReference type="VEuPathDB" id="FungiDB:FUN_015629"/>
<proteinExistence type="predicted"/>
<dbReference type="AlphaFoldDB" id="A0A2N1M9X4"/>
<protein>
    <recommendedName>
        <fullName evidence="3">HAT C-terminal dimerisation domain-containing protein</fullName>
    </recommendedName>
</protein>
<organism evidence="1 2">
    <name type="scientific">Rhizophagus irregularis</name>
    <dbReference type="NCBI Taxonomy" id="588596"/>
    <lineage>
        <taxon>Eukaryota</taxon>
        <taxon>Fungi</taxon>
        <taxon>Fungi incertae sedis</taxon>
        <taxon>Mucoromycota</taxon>
        <taxon>Glomeromycotina</taxon>
        <taxon>Glomeromycetes</taxon>
        <taxon>Glomerales</taxon>
        <taxon>Glomeraceae</taxon>
        <taxon>Rhizophagus</taxon>
    </lineage>
</organism>